<dbReference type="Pfam" id="PF00571">
    <property type="entry name" value="CBS"/>
    <property type="match status" value="2"/>
</dbReference>
<dbReference type="PROSITE" id="PS51371">
    <property type="entry name" value="CBS"/>
    <property type="match status" value="1"/>
</dbReference>
<evidence type="ECO:0000259" key="3">
    <source>
        <dbReference type="PROSITE" id="PS51371"/>
    </source>
</evidence>
<dbReference type="SMART" id="SM00116">
    <property type="entry name" value="CBS"/>
    <property type="match status" value="1"/>
</dbReference>
<feature type="domain" description="CBS" evidence="3">
    <location>
        <begin position="7"/>
        <end position="70"/>
    </location>
</feature>
<evidence type="ECO:0000313" key="4">
    <source>
        <dbReference type="EMBL" id="HIV61249.1"/>
    </source>
</evidence>
<dbReference type="PANTHER" id="PTHR43080">
    <property type="entry name" value="CBS DOMAIN-CONTAINING PROTEIN CBSX3, MITOCHONDRIAL"/>
    <property type="match status" value="1"/>
</dbReference>
<dbReference type="Proteomes" id="UP000886808">
    <property type="component" value="Unassembled WGS sequence"/>
</dbReference>
<dbReference type="EMBL" id="DXIE01000003">
    <property type="protein sequence ID" value="HIV61249.1"/>
    <property type="molecule type" value="Genomic_DNA"/>
</dbReference>
<dbReference type="InterPro" id="IPR051257">
    <property type="entry name" value="Diverse_CBS-Domain"/>
</dbReference>
<name>A0A9D1PFR5_9FIRM</name>
<dbReference type="InterPro" id="IPR046342">
    <property type="entry name" value="CBS_dom_sf"/>
</dbReference>
<accession>A0A9D1PFR5</accession>
<gene>
    <name evidence="4" type="ORF">H9746_00115</name>
</gene>
<dbReference type="Gene3D" id="3.10.580.10">
    <property type="entry name" value="CBS-domain"/>
    <property type="match status" value="1"/>
</dbReference>
<protein>
    <submittedName>
        <fullName evidence="4">CBS domain-containing protein</fullName>
    </submittedName>
</protein>
<dbReference type="PANTHER" id="PTHR43080:SF26">
    <property type="entry name" value="REGULATORY PROTEIN"/>
    <property type="match status" value="1"/>
</dbReference>
<sequence length="155" mass="18202">MNIMFFLTPKHEVSYLYHDQTIAEGLESMQEAGYTAIPLISREGKYIGTVTEGDFLRALSDPNIWQQRDIMYMEQMERRVQNKPVRADAQINDLLDTALHQNFVPVIDDRDCFVGIVTRQRIMDYCISEIKKKTEKMQKHEKAMEAQNELNELWV</sequence>
<dbReference type="SUPFAM" id="SSF54631">
    <property type="entry name" value="CBS-domain pair"/>
    <property type="match status" value="1"/>
</dbReference>
<evidence type="ECO:0000256" key="2">
    <source>
        <dbReference type="PROSITE-ProRule" id="PRU00703"/>
    </source>
</evidence>
<keyword evidence="1 2" id="KW-0129">CBS domain</keyword>
<reference evidence="4" key="2">
    <citation type="submission" date="2021-04" db="EMBL/GenBank/DDBJ databases">
        <authorList>
            <person name="Gilroy R."/>
        </authorList>
    </citation>
    <scope>NUCLEOTIDE SEQUENCE</scope>
    <source>
        <strain evidence="4">CHK193-4272</strain>
    </source>
</reference>
<comment type="caution">
    <text evidence="4">The sequence shown here is derived from an EMBL/GenBank/DDBJ whole genome shotgun (WGS) entry which is preliminary data.</text>
</comment>
<dbReference type="AlphaFoldDB" id="A0A9D1PFR5"/>
<organism evidence="4 5">
    <name type="scientific">Candidatus Butyricicoccus avistercoris</name>
    <dbReference type="NCBI Taxonomy" id="2838518"/>
    <lineage>
        <taxon>Bacteria</taxon>
        <taxon>Bacillati</taxon>
        <taxon>Bacillota</taxon>
        <taxon>Clostridia</taxon>
        <taxon>Eubacteriales</taxon>
        <taxon>Butyricicoccaceae</taxon>
        <taxon>Butyricicoccus</taxon>
    </lineage>
</organism>
<proteinExistence type="predicted"/>
<reference evidence="4" key="1">
    <citation type="journal article" date="2021" name="PeerJ">
        <title>Extensive microbial diversity within the chicken gut microbiome revealed by metagenomics and culture.</title>
        <authorList>
            <person name="Gilroy R."/>
            <person name="Ravi A."/>
            <person name="Getino M."/>
            <person name="Pursley I."/>
            <person name="Horton D.L."/>
            <person name="Alikhan N.F."/>
            <person name="Baker D."/>
            <person name="Gharbi K."/>
            <person name="Hall N."/>
            <person name="Watson M."/>
            <person name="Adriaenssens E.M."/>
            <person name="Foster-Nyarko E."/>
            <person name="Jarju S."/>
            <person name="Secka A."/>
            <person name="Antonio M."/>
            <person name="Oren A."/>
            <person name="Chaudhuri R.R."/>
            <person name="La Ragione R."/>
            <person name="Hildebrand F."/>
            <person name="Pallen M.J."/>
        </authorList>
    </citation>
    <scope>NUCLEOTIDE SEQUENCE</scope>
    <source>
        <strain evidence="4">CHK193-4272</strain>
    </source>
</reference>
<dbReference type="InterPro" id="IPR000644">
    <property type="entry name" value="CBS_dom"/>
</dbReference>
<evidence type="ECO:0000313" key="5">
    <source>
        <dbReference type="Proteomes" id="UP000886808"/>
    </source>
</evidence>
<evidence type="ECO:0000256" key="1">
    <source>
        <dbReference type="ARBA" id="ARBA00023122"/>
    </source>
</evidence>